<dbReference type="AlphaFoldDB" id="A0A382DDY2"/>
<dbReference type="CDD" id="cd08517">
    <property type="entry name" value="PBP2_NikA_DppA_OppA_like_13"/>
    <property type="match status" value="1"/>
</dbReference>
<dbReference type="EMBL" id="UINC01038753">
    <property type="protein sequence ID" value="SVB36204.1"/>
    <property type="molecule type" value="Genomic_DNA"/>
</dbReference>
<dbReference type="InterPro" id="IPR039424">
    <property type="entry name" value="SBP_5"/>
</dbReference>
<dbReference type="Gene3D" id="3.40.190.10">
    <property type="entry name" value="Periplasmic binding protein-like II"/>
    <property type="match status" value="1"/>
</dbReference>
<dbReference type="GO" id="GO:0042597">
    <property type="term" value="C:periplasmic space"/>
    <property type="evidence" value="ECO:0007669"/>
    <property type="project" value="UniProtKB-ARBA"/>
</dbReference>
<dbReference type="GO" id="GO:0043190">
    <property type="term" value="C:ATP-binding cassette (ABC) transporter complex"/>
    <property type="evidence" value="ECO:0007669"/>
    <property type="project" value="InterPro"/>
</dbReference>
<gene>
    <name evidence="4" type="ORF">METZ01_LOCUS189058</name>
</gene>
<dbReference type="InterPro" id="IPR030678">
    <property type="entry name" value="Peptide/Ni-bd"/>
</dbReference>
<dbReference type="PANTHER" id="PTHR30290:SF38">
    <property type="entry name" value="D,D-DIPEPTIDE-BINDING PERIPLASMIC PROTEIN DDPA-RELATED"/>
    <property type="match status" value="1"/>
</dbReference>
<evidence type="ECO:0000256" key="1">
    <source>
        <dbReference type="ARBA" id="ARBA00005695"/>
    </source>
</evidence>
<name>A0A382DDY2_9ZZZZ</name>
<feature type="domain" description="Solute-binding protein family 5" evidence="3">
    <location>
        <begin position="88"/>
        <end position="457"/>
    </location>
</feature>
<dbReference type="GO" id="GO:0015833">
    <property type="term" value="P:peptide transport"/>
    <property type="evidence" value="ECO:0007669"/>
    <property type="project" value="TreeGrafter"/>
</dbReference>
<accession>A0A382DDY2</accession>
<dbReference type="PANTHER" id="PTHR30290">
    <property type="entry name" value="PERIPLASMIC BINDING COMPONENT OF ABC TRANSPORTER"/>
    <property type="match status" value="1"/>
</dbReference>
<evidence type="ECO:0000313" key="4">
    <source>
        <dbReference type="EMBL" id="SVB36204.1"/>
    </source>
</evidence>
<feature type="non-terminal residue" evidence="4">
    <location>
        <position position="527"/>
    </location>
</feature>
<dbReference type="NCBIfam" id="TIGR01409">
    <property type="entry name" value="TAT_signal_seq"/>
    <property type="match status" value="1"/>
</dbReference>
<dbReference type="GO" id="GO:1904680">
    <property type="term" value="F:peptide transmembrane transporter activity"/>
    <property type="evidence" value="ECO:0007669"/>
    <property type="project" value="TreeGrafter"/>
</dbReference>
<keyword evidence="2" id="KW-0732">Signal</keyword>
<proteinExistence type="inferred from homology"/>
<organism evidence="4">
    <name type="scientific">marine metagenome</name>
    <dbReference type="NCBI Taxonomy" id="408172"/>
    <lineage>
        <taxon>unclassified sequences</taxon>
        <taxon>metagenomes</taxon>
        <taxon>ecological metagenomes</taxon>
    </lineage>
</organism>
<comment type="similarity">
    <text evidence="1">Belongs to the bacterial solute-binding protein 5 family.</text>
</comment>
<dbReference type="InterPro" id="IPR000914">
    <property type="entry name" value="SBP_5_dom"/>
</dbReference>
<dbReference type="InterPro" id="IPR006311">
    <property type="entry name" value="TAT_signal"/>
</dbReference>
<dbReference type="InterPro" id="IPR019546">
    <property type="entry name" value="TAT_signal_bac_arc"/>
</dbReference>
<sequence>MKNNEEQKLVIERRKFLKTSGAIAVGATFASFLPSNVVKASKRGGTLSMLVQPEVPTLASYLSTSMPVGQTASKIYDGLLEYNFDLSPRPCLAESWNVSPDGLTITFNIRKGVKFHDGHPMTSEDVRYSIMEVLIKYHPRGGKFKIIESMQTPDDHTVLIKLKSSSPALMMAFSGYESPIIPKHLFAGKDIKNHPLANKPIGTGPFKFVEWKRGQYMRFDRNPDYWSPGQPYFDRIVVQTIPDSATRSAVLEKGDFQLAGFGAVPNNDAKRLDALPNLIVTTKGYENFSPISELDFNTKVKPFNNKKVRQAVAFCIDRKFVIENIWFGFGKPATGPINSNFEAAGLYTSKVKNYDVSNRIEVANRLLDEAGYPRKSDGYRFEITHDITPYGGEWKSFGEYTVQQLDKIGIKARLRVEDVATWLKRIYTNYDFTLSSNWLNTFADPVLGVHRLYHSNAIKPGTVFKNASRWSSPLTDKLMDMASVEPDQEERGALYQAFQKILVEEVPVTWIHEIQFPTVINAQYKDV</sequence>
<dbReference type="PIRSF" id="PIRSF002741">
    <property type="entry name" value="MppA"/>
    <property type="match status" value="1"/>
</dbReference>
<protein>
    <recommendedName>
        <fullName evidence="3">Solute-binding protein family 5 domain-containing protein</fullName>
    </recommendedName>
</protein>
<evidence type="ECO:0000259" key="3">
    <source>
        <dbReference type="Pfam" id="PF00496"/>
    </source>
</evidence>
<dbReference type="PROSITE" id="PS01040">
    <property type="entry name" value="SBP_BACTERIAL_5"/>
    <property type="match status" value="1"/>
</dbReference>
<dbReference type="Gene3D" id="3.10.105.10">
    <property type="entry name" value="Dipeptide-binding Protein, Domain 3"/>
    <property type="match status" value="1"/>
</dbReference>
<dbReference type="SUPFAM" id="SSF53850">
    <property type="entry name" value="Periplasmic binding protein-like II"/>
    <property type="match status" value="1"/>
</dbReference>
<dbReference type="PROSITE" id="PS51318">
    <property type="entry name" value="TAT"/>
    <property type="match status" value="1"/>
</dbReference>
<dbReference type="InterPro" id="IPR023765">
    <property type="entry name" value="SBP_5_CS"/>
</dbReference>
<dbReference type="Pfam" id="PF00496">
    <property type="entry name" value="SBP_bac_5"/>
    <property type="match status" value="1"/>
</dbReference>
<evidence type="ECO:0000256" key="2">
    <source>
        <dbReference type="ARBA" id="ARBA00022729"/>
    </source>
</evidence>
<reference evidence="4" key="1">
    <citation type="submission" date="2018-05" db="EMBL/GenBank/DDBJ databases">
        <authorList>
            <person name="Lanie J.A."/>
            <person name="Ng W.-L."/>
            <person name="Kazmierczak K.M."/>
            <person name="Andrzejewski T.M."/>
            <person name="Davidsen T.M."/>
            <person name="Wayne K.J."/>
            <person name="Tettelin H."/>
            <person name="Glass J.I."/>
            <person name="Rusch D."/>
            <person name="Podicherti R."/>
            <person name="Tsui H.-C.T."/>
            <person name="Winkler M.E."/>
        </authorList>
    </citation>
    <scope>NUCLEOTIDE SEQUENCE</scope>
</reference>